<dbReference type="EMBL" id="CP022579">
    <property type="protein sequence ID" value="QEL63743.1"/>
    <property type="molecule type" value="Genomic_DNA"/>
</dbReference>
<dbReference type="InterPro" id="IPR009875">
    <property type="entry name" value="PilZ_domain"/>
</dbReference>
<feature type="domain" description="PilZ" evidence="3">
    <location>
        <begin position="19"/>
        <end position="114"/>
    </location>
</feature>
<dbReference type="Gene3D" id="2.40.10.220">
    <property type="entry name" value="predicted glycosyltransferase like domains"/>
    <property type="match status" value="1"/>
</dbReference>
<dbReference type="GO" id="GO:0035438">
    <property type="term" value="F:cyclic-di-GMP binding"/>
    <property type="evidence" value="ECO:0007669"/>
    <property type="project" value="InterPro"/>
</dbReference>
<evidence type="ECO:0000256" key="2">
    <source>
        <dbReference type="SAM" id="MobiDB-lite"/>
    </source>
</evidence>
<keyword evidence="5" id="KW-1185">Reference proteome</keyword>
<evidence type="ECO:0000313" key="5">
    <source>
        <dbReference type="Proteomes" id="UP000323671"/>
    </source>
</evidence>
<feature type="compositionally biased region" description="Pro residues" evidence="2">
    <location>
        <begin position="1"/>
        <end position="11"/>
    </location>
</feature>
<dbReference type="PIRSF" id="PIRSF028141">
    <property type="entry name" value="C-di-GMP_BP_PA4608"/>
    <property type="match status" value="1"/>
</dbReference>
<dbReference type="Proteomes" id="UP000323671">
    <property type="component" value="Chromosome"/>
</dbReference>
<organism evidence="4 5">
    <name type="scientific">Oryzomicrobium terrae</name>
    <dbReference type="NCBI Taxonomy" id="1735038"/>
    <lineage>
        <taxon>Bacteria</taxon>
        <taxon>Pseudomonadati</taxon>
        <taxon>Pseudomonadota</taxon>
        <taxon>Betaproteobacteria</taxon>
        <taxon>Rhodocyclales</taxon>
        <taxon>Rhodocyclaceae</taxon>
        <taxon>Oryzomicrobium</taxon>
    </lineage>
</organism>
<dbReference type="KEGG" id="otr:OTERR_02670"/>
<evidence type="ECO:0000256" key="1">
    <source>
        <dbReference type="PIRNR" id="PIRNR028141"/>
    </source>
</evidence>
<dbReference type="AlphaFoldDB" id="A0A5C1E4G7"/>
<comment type="subunit">
    <text evidence="1">Monomer in both c-di-GMP-bound and free forms.</text>
</comment>
<gene>
    <name evidence="4" type="ORF">OTERR_02670</name>
</gene>
<name>A0A5C1E4G7_9RHOO</name>
<feature type="region of interest" description="Disordered" evidence="2">
    <location>
        <begin position="1"/>
        <end position="22"/>
    </location>
</feature>
<dbReference type="RefSeq" id="WP_054619654.1">
    <property type="nucleotide sequence ID" value="NZ_CP022579.1"/>
</dbReference>
<evidence type="ECO:0000313" key="4">
    <source>
        <dbReference type="EMBL" id="QEL63743.1"/>
    </source>
</evidence>
<dbReference type="SUPFAM" id="SSF141371">
    <property type="entry name" value="PilZ domain-like"/>
    <property type="match status" value="1"/>
</dbReference>
<dbReference type="InterPro" id="IPR027021">
    <property type="entry name" value="C-di-GMP_BP_PA4608"/>
</dbReference>
<keyword evidence="1" id="KW-0973">c-di-GMP</keyword>
<evidence type="ECO:0000259" key="3">
    <source>
        <dbReference type="Pfam" id="PF07238"/>
    </source>
</evidence>
<protein>
    <recommendedName>
        <fullName evidence="1">Cyclic diguanosine monophosphate-binding protein</fullName>
        <shortName evidence="1">c-di-GMP-binding protein</shortName>
    </recommendedName>
    <alternativeName>
        <fullName evidence="1">Pilz domain-containing protein</fullName>
    </alternativeName>
</protein>
<dbReference type="Pfam" id="PF07238">
    <property type="entry name" value="PilZ"/>
    <property type="match status" value="1"/>
</dbReference>
<proteinExistence type="predicted"/>
<accession>A0A5C1E4G7</accession>
<reference evidence="4 5" key="1">
    <citation type="submission" date="2017-07" db="EMBL/GenBank/DDBJ databases">
        <title>Complete genome sequence of Oryzomicrobium terrae TPP412.</title>
        <authorList>
            <person name="Chiu L.-W."/>
            <person name="Lo K.-J."/>
            <person name="Tsai Y.-M."/>
            <person name="Lin S.-S."/>
            <person name="Kuo C.-H."/>
            <person name="Liu C.-T."/>
        </authorList>
    </citation>
    <scope>NUCLEOTIDE SEQUENCE [LARGE SCALE GENOMIC DNA]</scope>
    <source>
        <strain evidence="4 5">TPP412</strain>
    </source>
</reference>
<comment type="function">
    <text evidence="1">Binds the second messenger bis-(3'-5') cyclic dimeric guanosine monophosphate (c-di-GMP). Can bind two c-di-GMP molecules per monomer. May play a role in bacterial second-messenger regulated processes. Binding to c-di-GMP induces a conformational change of the C- and N-termini resulting in the exposure of a highly negative surface on one side of the protein to a possible effector protein.</text>
</comment>
<sequence>MSDRSVPPPTTAHPSAGAERRHHARVVYHGPARIITRHGASDGQVLDLSFKGALLALNPAPPLGEDCAVEVTLGESGPIVRLEGHVAHVEDGHLGLFCERIDLDSACHLRRLVELNLGDANLLERELAALVRGE</sequence>
<keyword evidence="1" id="KW-0547">Nucleotide-binding</keyword>